<dbReference type="Pfam" id="PF05656">
    <property type="entry name" value="DUF805"/>
    <property type="match status" value="1"/>
</dbReference>
<dbReference type="PANTHER" id="PTHR34980:SF2">
    <property type="entry name" value="INNER MEMBRANE PROTEIN YHAH-RELATED"/>
    <property type="match status" value="1"/>
</dbReference>
<protein>
    <submittedName>
        <fullName evidence="2">Aminopeptidase</fullName>
    </submittedName>
</protein>
<keyword evidence="1" id="KW-0472">Membrane</keyword>
<feature type="transmembrane region" description="Helical" evidence="1">
    <location>
        <begin position="84"/>
        <end position="104"/>
    </location>
</feature>
<dbReference type="PANTHER" id="PTHR34980">
    <property type="entry name" value="INNER MEMBRANE PROTEIN-RELATED-RELATED"/>
    <property type="match status" value="1"/>
</dbReference>
<keyword evidence="2" id="KW-0645">Protease</keyword>
<keyword evidence="3" id="KW-1185">Reference proteome</keyword>
<evidence type="ECO:0000256" key="1">
    <source>
        <dbReference type="SAM" id="Phobius"/>
    </source>
</evidence>
<dbReference type="InterPro" id="IPR036259">
    <property type="entry name" value="MFS_trans_sf"/>
</dbReference>
<gene>
    <name evidence="2" type="ORF">GCM10007047_23020</name>
</gene>
<dbReference type="Proteomes" id="UP000642829">
    <property type="component" value="Unassembled WGS sequence"/>
</dbReference>
<sequence>MNYYLEALKKYVVFQGRSRRSEYWFFVLFNTIALIILGVIDNVIGTNFEGVPYGALYSIYSLGVFLPSIAVFVRRMHDTGRSGFWIFISLIPLIGAIVLLIFLVQDSQEGDNKYGPNPKLA</sequence>
<dbReference type="GO" id="GO:0004177">
    <property type="term" value="F:aminopeptidase activity"/>
    <property type="evidence" value="ECO:0007669"/>
    <property type="project" value="UniProtKB-KW"/>
</dbReference>
<name>A0A8J3DGT9_9BACT</name>
<dbReference type="GO" id="GO:0005886">
    <property type="term" value="C:plasma membrane"/>
    <property type="evidence" value="ECO:0007669"/>
    <property type="project" value="TreeGrafter"/>
</dbReference>
<dbReference type="SUPFAM" id="SSF103473">
    <property type="entry name" value="MFS general substrate transporter"/>
    <property type="match status" value="1"/>
</dbReference>
<dbReference type="InterPro" id="IPR008523">
    <property type="entry name" value="DUF805"/>
</dbReference>
<feature type="transmembrane region" description="Helical" evidence="1">
    <location>
        <begin position="21"/>
        <end position="40"/>
    </location>
</feature>
<evidence type="ECO:0000313" key="3">
    <source>
        <dbReference type="Proteomes" id="UP000642829"/>
    </source>
</evidence>
<proteinExistence type="predicted"/>
<dbReference type="RefSeq" id="WP_189515271.1">
    <property type="nucleotide sequence ID" value="NZ_BMXG01000014.1"/>
</dbReference>
<keyword evidence="2" id="KW-0378">Hydrolase</keyword>
<reference evidence="2" key="1">
    <citation type="journal article" date="2014" name="Int. J. Syst. Evol. Microbiol.">
        <title>Complete genome sequence of Corynebacterium casei LMG S-19264T (=DSM 44701T), isolated from a smear-ripened cheese.</title>
        <authorList>
            <consortium name="US DOE Joint Genome Institute (JGI-PGF)"/>
            <person name="Walter F."/>
            <person name="Albersmeier A."/>
            <person name="Kalinowski J."/>
            <person name="Ruckert C."/>
        </authorList>
    </citation>
    <scope>NUCLEOTIDE SEQUENCE</scope>
    <source>
        <strain evidence="2">KCTC 12870</strain>
    </source>
</reference>
<keyword evidence="1" id="KW-0812">Transmembrane</keyword>
<keyword evidence="1" id="KW-1133">Transmembrane helix</keyword>
<feature type="transmembrane region" description="Helical" evidence="1">
    <location>
        <begin position="52"/>
        <end position="72"/>
    </location>
</feature>
<organism evidence="2 3">
    <name type="scientific">Cerasicoccus arenae</name>
    <dbReference type="NCBI Taxonomy" id="424488"/>
    <lineage>
        <taxon>Bacteria</taxon>
        <taxon>Pseudomonadati</taxon>
        <taxon>Verrucomicrobiota</taxon>
        <taxon>Opitutia</taxon>
        <taxon>Puniceicoccales</taxon>
        <taxon>Cerasicoccaceae</taxon>
        <taxon>Cerasicoccus</taxon>
    </lineage>
</organism>
<reference evidence="2" key="2">
    <citation type="submission" date="2020-09" db="EMBL/GenBank/DDBJ databases">
        <authorList>
            <person name="Sun Q."/>
            <person name="Kim S."/>
        </authorList>
    </citation>
    <scope>NUCLEOTIDE SEQUENCE</scope>
    <source>
        <strain evidence="2">KCTC 12870</strain>
    </source>
</reference>
<dbReference type="EMBL" id="BMXG01000014">
    <property type="protein sequence ID" value="GHC05503.1"/>
    <property type="molecule type" value="Genomic_DNA"/>
</dbReference>
<keyword evidence="2" id="KW-0031">Aminopeptidase</keyword>
<evidence type="ECO:0000313" key="2">
    <source>
        <dbReference type="EMBL" id="GHC05503.1"/>
    </source>
</evidence>
<comment type="caution">
    <text evidence="2">The sequence shown here is derived from an EMBL/GenBank/DDBJ whole genome shotgun (WGS) entry which is preliminary data.</text>
</comment>
<accession>A0A8J3DGT9</accession>
<dbReference type="AlphaFoldDB" id="A0A8J3DGT9"/>